<organism evidence="1 2">
    <name type="scientific">Dokdonella koreensis DS-123</name>
    <dbReference type="NCBI Taxonomy" id="1300342"/>
    <lineage>
        <taxon>Bacteria</taxon>
        <taxon>Pseudomonadati</taxon>
        <taxon>Pseudomonadota</taxon>
        <taxon>Gammaproteobacteria</taxon>
        <taxon>Lysobacterales</taxon>
        <taxon>Rhodanobacteraceae</taxon>
        <taxon>Dokdonella</taxon>
    </lineage>
</organism>
<protein>
    <submittedName>
        <fullName evidence="1">Uncharacterized protein</fullName>
    </submittedName>
</protein>
<dbReference type="EMBL" id="CP015249">
    <property type="protein sequence ID" value="ANB17436.1"/>
    <property type="molecule type" value="Genomic_DNA"/>
</dbReference>
<keyword evidence="2" id="KW-1185">Reference proteome</keyword>
<evidence type="ECO:0000313" key="1">
    <source>
        <dbReference type="EMBL" id="ANB17436.1"/>
    </source>
</evidence>
<sequence length="39" mass="4573">MSDLESQSSDFWRYRSYLRADELAHWQPGKDSKVSEPIG</sequence>
<dbReference type="KEGG" id="dko:I596_1408"/>
<name>A0A161HJR0_9GAMM</name>
<reference evidence="1 2" key="1">
    <citation type="submission" date="2016-04" db="EMBL/GenBank/DDBJ databases">
        <title>Complete genome sequence of Dokdonella koreensis DS-123T.</title>
        <authorList>
            <person name="Kim J.F."/>
            <person name="Lee H."/>
            <person name="Kwak M.-J."/>
        </authorList>
    </citation>
    <scope>NUCLEOTIDE SEQUENCE [LARGE SCALE GENOMIC DNA]</scope>
    <source>
        <strain evidence="1 2">DS-123</strain>
    </source>
</reference>
<proteinExistence type="predicted"/>
<evidence type="ECO:0000313" key="2">
    <source>
        <dbReference type="Proteomes" id="UP000076830"/>
    </source>
</evidence>
<accession>A0A161HJR0</accession>
<dbReference type="Proteomes" id="UP000076830">
    <property type="component" value="Chromosome"/>
</dbReference>
<gene>
    <name evidence="1" type="ORF">I596_1408</name>
</gene>
<dbReference type="AlphaFoldDB" id="A0A161HJR0"/>